<evidence type="ECO:0000259" key="3">
    <source>
        <dbReference type="Pfam" id="PF01926"/>
    </source>
</evidence>
<dbReference type="InterPro" id="IPR027417">
    <property type="entry name" value="P-loop_NTPase"/>
</dbReference>
<name>A0A8J2SKX4_9STRA</name>
<dbReference type="PRINTS" id="PR00326">
    <property type="entry name" value="GTP1OBG"/>
</dbReference>
<sequence length="510" mass="54212">MALRVAIVGRPNVGKSTLFNALRDVAGGGARPRRAPAPAARITSPVARTTRDAATAPARLGPLRFEVVDTAGVERDGVDVDGQRGAHAGLAAAMRARTAECVRRADVALLLLDGAVGATGDDDAVGRWLRRRAGDVPRVVAFNKCEDGRDVSGADREVAARHADVGPLLVSATHGDGLPDLLDALRGFGAAANSAHDDGDAAPAVRVALVGRPNARRRARRRFFPSRPAATPLTRGIASRRRAIVVVATKLDLVRATARDVERGLRASPLRFLFDAADPPVVACSAVQAPARARRALALAVQTRDAHVERRIATGPLNAWLADVKRGPGGERLAAVRYAAQVATDPPTFALFGRGLGAALGPARRDRLASAIARDLGFRGARVAVVLRGDPVQKNGKTLSLIVAYSEFSRKGFSVDRKAFEAGVCREFARARRRGNDSHPFVLWDANIRVACDVEPGNPLHRGGEPTRGTNHSKEDVTDFLEAIAKAGGSIVHGRCCPWNYTFNQARYIT</sequence>
<dbReference type="OrthoDB" id="8954335at2759"/>
<evidence type="ECO:0000313" key="4">
    <source>
        <dbReference type="EMBL" id="CAH0372816.1"/>
    </source>
</evidence>
<comment type="caution">
    <text evidence="4">The sequence shown here is derived from an EMBL/GenBank/DDBJ whole genome shotgun (WGS) entry which is preliminary data.</text>
</comment>
<keyword evidence="1" id="KW-0547">Nucleotide-binding</keyword>
<dbReference type="EMBL" id="CAKKNE010000003">
    <property type="protein sequence ID" value="CAH0372816.1"/>
    <property type="molecule type" value="Genomic_DNA"/>
</dbReference>
<proteinExistence type="predicted"/>
<dbReference type="AlphaFoldDB" id="A0A8J2SKX4"/>
<evidence type="ECO:0000256" key="1">
    <source>
        <dbReference type="ARBA" id="ARBA00022741"/>
    </source>
</evidence>
<gene>
    <name evidence="4" type="ORF">PECAL_3P28630</name>
</gene>
<dbReference type="PANTHER" id="PTHR43834:SF6">
    <property type="entry name" value="GTPASE DER"/>
    <property type="match status" value="1"/>
</dbReference>
<keyword evidence="2" id="KW-0342">GTP-binding</keyword>
<dbReference type="InterPro" id="IPR006073">
    <property type="entry name" value="GTP-bd"/>
</dbReference>
<feature type="domain" description="G" evidence="3">
    <location>
        <begin position="4"/>
        <end position="144"/>
    </location>
</feature>
<evidence type="ECO:0000313" key="5">
    <source>
        <dbReference type="Proteomes" id="UP000789595"/>
    </source>
</evidence>
<evidence type="ECO:0000256" key="2">
    <source>
        <dbReference type="ARBA" id="ARBA00023134"/>
    </source>
</evidence>
<protein>
    <recommendedName>
        <fullName evidence="3">G domain-containing protein</fullName>
    </recommendedName>
</protein>
<dbReference type="PANTHER" id="PTHR43834">
    <property type="entry name" value="GTPASE DER"/>
    <property type="match status" value="1"/>
</dbReference>
<keyword evidence="5" id="KW-1185">Reference proteome</keyword>
<dbReference type="Gene3D" id="3.30.300.20">
    <property type="match status" value="1"/>
</dbReference>
<dbReference type="SUPFAM" id="SSF52540">
    <property type="entry name" value="P-loop containing nucleoside triphosphate hydrolases"/>
    <property type="match status" value="1"/>
</dbReference>
<dbReference type="Gene3D" id="3.40.50.300">
    <property type="entry name" value="P-loop containing nucleotide triphosphate hydrolases"/>
    <property type="match status" value="1"/>
</dbReference>
<dbReference type="GO" id="GO:0005525">
    <property type="term" value="F:GTP binding"/>
    <property type="evidence" value="ECO:0007669"/>
    <property type="project" value="UniProtKB-KW"/>
</dbReference>
<dbReference type="Pfam" id="PF01926">
    <property type="entry name" value="MMR_HSR1"/>
    <property type="match status" value="1"/>
</dbReference>
<dbReference type="InterPro" id="IPR015946">
    <property type="entry name" value="KH_dom-like_a/b"/>
</dbReference>
<accession>A0A8J2SKX4</accession>
<reference evidence="4" key="1">
    <citation type="submission" date="2021-11" db="EMBL/GenBank/DDBJ databases">
        <authorList>
            <consortium name="Genoscope - CEA"/>
            <person name="William W."/>
        </authorList>
    </citation>
    <scope>NUCLEOTIDE SEQUENCE</scope>
</reference>
<organism evidence="4 5">
    <name type="scientific">Pelagomonas calceolata</name>
    <dbReference type="NCBI Taxonomy" id="35677"/>
    <lineage>
        <taxon>Eukaryota</taxon>
        <taxon>Sar</taxon>
        <taxon>Stramenopiles</taxon>
        <taxon>Ochrophyta</taxon>
        <taxon>Pelagophyceae</taxon>
        <taxon>Pelagomonadales</taxon>
        <taxon>Pelagomonadaceae</taxon>
        <taxon>Pelagomonas</taxon>
    </lineage>
</organism>
<dbReference type="Proteomes" id="UP000789595">
    <property type="component" value="Unassembled WGS sequence"/>
</dbReference>